<dbReference type="EMBL" id="NESQ01000039">
    <property type="protein sequence ID" value="PUU81800.1"/>
    <property type="molecule type" value="Genomic_DNA"/>
</dbReference>
<reference evidence="2 3" key="1">
    <citation type="submission" date="2017-04" db="EMBL/GenBank/DDBJ databases">
        <title>Draft genome sequence of Tuber borchii Vittad., a whitish edible truffle.</title>
        <authorList>
            <consortium name="DOE Joint Genome Institute"/>
            <person name="Murat C."/>
            <person name="Kuo A."/>
            <person name="Barry K.W."/>
            <person name="Clum A."/>
            <person name="Dockter R.B."/>
            <person name="Fauchery L."/>
            <person name="Iotti M."/>
            <person name="Kohler A."/>
            <person name="Labutti K."/>
            <person name="Lindquist E.A."/>
            <person name="Lipzen A."/>
            <person name="Ohm R.A."/>
            <person name="Wang M."/>
            <person name="Grigoriev I.V."/>
            <person name="Zambonelli A."/>
            <person name="Martin F.M."/>
        </authorList>
    </citation>
    <scope>NUCLEOTIDE SEQUENCE [LARGE SCALE GENOMIC DNA]</scope>
    <source>
        <strain evidence="2 3">Tbo3840</strain>
    </source>
</reference>
<protein>
    <submittedName>
        <fullName evidence="2">Uncharacterized protein</fullName>
    </submittedName>
</protein>
<proteinExistence type="predicted"/>
<gene>
    <name evidence="2" type="ORF">B9Z19DRAFT_1062371</name>
</gene>
<evidence type="ECO:0000313" key="3">
    <source>
        <dbReference type="Proteomes" id="UP000244722"/>
    </source>
</evidence>
<keyword evidence="3" id="KW-1185">Reference proteome</keyword>
<evidence type="ECO:0000256" key="1">
    <source>
        <dbReference type="SAM" id="MobiDB-lite"/>
    </source>
</evidence>
<dbReference type="Proteomes" id="UP000244722">
    <property type="component" value="Unassembled WGS sequence"/>
</dbReference>
<name>A0A2T7A233_TUBBO</name>
<feature type="region of interest" description="Disordered" evidence="1">
    <location>
        <begin position="161"/>
        <end position="189"/>
    </location>
</feature>
<comment type="caution">
    <text evidence="2">The sequence shown here is derived from an EMBL/GenBank/DDBJ whole genome shotgun (WGS) entry which is preliminary data.</text>
</comment>
<sequence>MSIISVSPSVPRRVRLPRSADEWKPIINKIVPTCDIGGDDLNWKSKEAIKLENHFPEQIVRSVSPHCECCLIEYLRTRYYKGKLCVTDEQLSPFHTKRKYQQRIISQECDEVVNVFVPTTTGRQSSPKLQPACLPDSHHATMDDVFDPKCTSAKMEPLTFDTTRGGKKKRHLDTITSPNQLSPTWTPPLTLTPPNIRKMFLRGPGWS</sequence>
<evidence type="ECO:0000313" key="2">
    <source>
        <dbReference type="EMBL" id="PUU81800.1"/>
    </source>
</evidence>
<organism evidence="2 3">
    <name type="scientific">Tuber borchii</name>
    <name type="common">White truffle</name>
    <dbReference type="NCBI Taxonomy" id="42251"/>
    <lineage>
        <taxon>Eukaryota</taxon>
        <taxon>Fungi</taxon>
        <taxon>Dikarya</taxon>
        <taxon>Ascomycota</taxon>
        <taxon>Pezizomycotina</taxon>
        <taxon>Pezizomycetes</taxon>
        <taxon>Pezizales</taxon>
        <taxon>Tuberaceae</taxon>
        <taxon>Tuber</taxon>
    </lineage>
</organism>
<dbReference type="AlphaFoldDB" id="A0A2T7A233"/>
<accession>A0A2T7A233</accession>